<sequence>MLAQGVEQADPGLDVQAVVGPVDGQRDLDGAWAAFRGSGHRFCRAGRPGYVRRARLVGHRTAPRSGSSAERDSLHMCIPLCPWMSGSPSAYVGAFSPIAANVTYLSLGG</sequence>
<proteinExistence type="predicted"/>
<name>A0ABN2TC52_9ACTN</name>
<accession>A0ABN2TC52</accession>
<dbReference type="Proteomes" id="UP001501585">
    <property type="component" value="Unassembled WGS sequence"/>
</dbReference>
<protein>
    <submittedName>
        <fullName evidence="1">Uncharacterized protein</fullName>
    </submittedName>
</protein>
<keyword evidence="2" id="KW-1185">Reference proteome</keyword>
<evidence type="ECO:0000313" key="1">
    <source>
        <dbReference type="EMBL" id="GAA2004786.1"/>
    </source>
</evidence>
<evidence type="ECO:0000313" key="2">
    <source>
        <dbReference type="Proteomes" id="UP001501585"/>
    </source>
</evidence>
<gene>
    <name evidence="1" type="ORF">GCM10009799_35120</name>
</gene>
<dbReference type="EMBL" id="BAAAPC010000015">
    <property type="protein sequence ID" value="GAA2004786.1"/>
    <property type="molecule type" value="Genomic_DNA"/>
</dbReference>
<comment type="caution">
    <text evidence="1">The sequence shown here is derived from an EMBL/GenBank/DDBJ whole genome shotgun (WGS) entry which is preliminary data.</text>
</comment>
<organism evidence="1 2">
    <name type="scientific">Nocardiopsis rhodophaea</name>
    <dbReference type="NCBI Taxonomy" id="280238"/>
    <lineage>
        <taxon>Bacteria</taxon>
        <taxon>Bacillati</taxon>
        <taxon>Actinomycetota</taxon>
        <taxon>Actinomycetes</taxon>
        <taxon>Streptosporangiales</taxon>
        <taxon>Nocardiopsidaceae</taxon>
        <taxon>Nocardiopsis</taxon>
    </lineage>
</organism>
<reference evidence="1 2" key="1">
    <citation type="journal article" date="2019" name="Int. J. Syst. Evol. Microbiol.">
        <title>The Global Catalogue of Microorganisms (GCM) 10K type strain sequencing project: providing services to taxonomists for standard genome sequencing and annotation.</title>
        <authorList>
            <consortium name="The Broad Institute Genomics Platform"/>
            <consortium name="The Broad Institute Genome Sequencing Center for Infectious Disease"/>
            <person name="Wu L."/>
            <person name="Ma J."/>
        </authorList>
    </citation>
    <scope>NUCLEOTIDE SEQUENCE [LARGE SCALE GENOMIC DNA]</scope>
    <source>
        <strain evidence="1 2">JCM 15313</strain>
    </source>
</reference>